<reference evidence="2" key="1">
    <citation type="journal article" date="2023" name="bioRxiv">
        <title>Improved chromosome-level genome assembly for marigold (Tagetes erecta).</title>
        <authorList>
            <person name="Jiang F."/>
            <person name="Yuan L."/>
            <person name="Wang S."/>
            <person name="Wang H."/>
            <person name="Xu D."/>
            <person name="Wang A."/>
            <person name="Fan W."/>
        </authorList>
    </citation>
    <scope>NUCLEOTIDE SEQUENCE</scope>
    <source>
        <strain evidence="2">WSJ</strain>
        <tissue evidence="2">Leaf</tissue>
    </source>
</reference>
<sequence length="117" mass="13509">MEVHYGGAFVVKDEKMTYERGSCFRDWFEGLTSDEDELEFLNVVINVCVYIESNLDDDDEIHDLENEVPEVHVDMKIFKLMLIEENNKELGVEDEYMSNDSFGTSSSEGEYVNSDSN</sequence>
<accession>A0AAD8JKE0</accession>
<feature type="region of interest" description="Disordered" evidence="1">
    <location>
        <begin position="94"/>
        <end position="117"/>
    </location>
</feature>
<dbReference type="Proteomes" id="UP001229421">
    <property type="component" value="Unassembled WGS sequence"/>
</dbReference>
<evidence type="ECO:0000313" key="3">
    <source>
        <dbReference type="Proteomes" id="UP001229421"/>
    </source>
</evidence>
<gene>
    <name evidence="2" type="ORF">QVD17_41402</name>
</gene>
<protein>
    <submittedName>
        <fullName evidence="2">Uncharacterized protein</fullName>
    </submittedName>
</protein>
<proteinExistence type="predicted"/>
<dbReference type="EMBL" id="JAUHHV010000012">
    <property type="protein sequence ID" value="KAK1406115.1"/>
    <property type="molecule type" value="Genomic_DNA"/>
</dbReference>
<evidence type="ECO:0000256" key="1">
    <source>
        <dbReference type="SAM" id="MobiDB-lite"/>
    </source>
</evidence>
<evidence type="ECO:0000313" key="2">
    <source>
        <dbReference type="EMBL" id="KAK1406115.1"/>
    </source>
</evidence>
<dbReference type="AlphaFoldDB" id="A0AAD8JKE0"/>
<organism evidence="2 3">
    <name type="scientific">Tagetes erecta</name>
    <name type="common">African marigold</name>
    <dbReference type="NCBI Taxonomy" id="13708"/>
    <lineage>
        <taxon>Eukaryota</taxon>
        <taxon>Viridiplantae</taxon>
        <taxon>Streptophyta</taxon>
        <taxon>Embryophyta</taxon>
        <taxon>Tracheophyta</taxon>
        <taxon>Spermatophyta</taxon>
        <taxon>Magnoliopsida</taxon>
        <taxon>eudicotyledons</taxon>
        <taxon>Gunneridae</taxon>
        <taxon>Pentapetalae</taxon>
        <taxon>asterids</taxon>
        <taxon>campanulids</taxon>
        <taxon>Asterales</taxon>
        <taxon>Asteraceae</taxon>
        <taxon>Asteroideae</taxon>
        <taxon>Heliantheae alliance</taxon>
        <taxon>Tageteae</taxon>
        <taxon>Tagetes</taxon>
    </lineage>
</organism>
<keyword evidence="3" id="KW-1185">Reference proteome</keyword>
<name>A0AAD8JKE0_TARER</name>
<comment type="caution">
    <text evidence="2">The sequence shown here is derived from an EMBL/GenBank/DDBJ whole genome shotgun (WGS) entry which is preliminary data.</text>
</comment>
<feature type="compositionally biased region" description="Polar residues" evidence="1">
    <location>
        <begin position="98"/>
        <end position="117"/>
    </location>
</feature>